<gene>
    <name evidence="4" type="ORF">S06H3_29827</name>
</gene>
<sequence length="176" mass="19198">PPKMWSKVSITSIPMGQEIAVTPIQLISAISCVANDGKLVKPKILKSIQRKDGEIIKSYPTHQVRRVISIKTAGLLKEILAGVVENGTGKLAKVDGYTTAGKTGTAQKARPEGGYYRRKYISSFVGFVPADQPLISILVVLNEPRPQYFGGKVAAPVFRKIATETLRYLKMSETNP</sequence>
<accession>X1LYM1</accession>
<dbReference type="SUPFAM" id="SSF56601">
    <property type="entry name" value="beta-lactamase/transpeptidase-like"/>
    <property type="match status" value="1"/>
</dbReference>
<comment type="caution">
    <text evidence="4">The sequence shown here is derived from an EMBL/GenBank/DDBJ whole genome shotgun (WGS) entry which is preliminary data.</text>
</comment>
<dbReference type="AlphaFoldDB" id="X1LYM1"/>
<dbReference type="GO" id="GO:0005886">
    <property type="term" value="C:plasma membrane"/>
    <property type="evidence" value="ECO:0007669"/>
    <property type="project" value="TreeGrafter"/>
</dbReference>
<evidence type="ECO:0000256" key="2">
    <source>
        <dbReference type="ARBA" id="ARBA00023136"/>
    </source>
</evidence>
<organism evidence="4">
    <name type="scientific">marine sediment metagenome</name>
    <dbReference type="NCBI Taxonomy" id="412755"/>
    <lineage>
        <taxon>unclassified sequences</taxon>
        <taxon>metagenomes</taxon>
        <taxon>ecological metagenomes</taxon>
    </lineage>
</organism>
<dbReference type="Gene3D" id="3.40.710.10">
    <property type="entry name" value="DD-peptidase/beta-lactamase superfamily"/>
    <property type="match status" value="1"/>
</dbReference>
<evidence type="ECO:0000313" key="4">
    <source>
        <dbReference type="EMBL" id="GAI24193.1"/>
    </source>
</evidence>
<dbReference type="PANTHER" id="PTHR30627:SF1">
    <property type="entry name" value="PEPTIDOGLYCAN D,D-TRANSPEPTIDASE FTSI"/>
    <property type="match status" value="1"/>
</dbReference>
<dbReference type="GO" id="GO:0008658">
    <property type="term" value="F:penicillin binding"/>
    <property type="evidence" value="ECO:0007669"/>
    <property type="project" value="InterPro"/>
</dbReference>
<name>X1LYM1_9ZZZZ</name>
<dbReference type="InterPro" id="IPR050515">
    <property type="entry name" value="Beta-lactam/transpept"/>
</dbReference>
<comment type="subcellular location">
    <subcellularLocation>
        <location evidence="1">Membrane</location>
    </subcellularLocation>
</comment>
<evidence type="ECO:0000256" key="1">
    <source>
        <dbReference type="ARBA" id="ARBA00004370"/>
    </source>
</evidence>
<dbReference type="GO" id="GO:0071555">
    <property type="term" value="P:cell wall organization"/>
    <property type="evidence" value="ECO:0007669"/>
    <property type="project" value="TreeGrafter"/>
</dbReference>
<dbReference type="EMBL" id="BARV01017511">
    <property type="protein sequence ID" value="GAI24193.1"/>
    <property type="molecule type" value="Genomic_DNA"/>
</dbReference>
<dbReference type="PANTHER" id="PTHR30627">
    <property type="entry name" value="PEPTIDOGLYCAN D,D-TRANSPEPTIDASE"/>
    <property type="match status" value="1"/>
</dbReference>
<dbReference type="Pfam" id="PF00905">
    <property type="entry name" value="Transpeptidase"/>
    <property type="match status" value="1"/>
</dbReference>
<keyword evidence="2" id="KW-0472">Membrane</keyword>
<dbReference type="Gene3D" id="3.30.450.330">
    <property type="match status" value="1"/>
</dbReference>
<protein>
    <recommendedName>
        <fullName evidence="3">Penicillin-binding protein transpeptidase domain-containing protein</fullName>
    </recommendedName>
</protein>
<feature type="non-terminal residue" evidence="4">
    <location>
        <position position="1"/>
    </location>
</feature>
<evidence type="ECO:0000259" key="3">
    <source>
        <dbReference type="Pfam" id="PF00905"/>
    </source>
</evidence>
<feature type="domain" description="Penicillin-binding protein transpeptidase" evidence="3">
    <location>
        <begin position="2"/>
        <end position="162"/>
    </location>
</feature>
<dbReference type="InterPro" id="IPR001460">
    <property type="entry name" value="PCN-bd_Tpept"/>
</dbReference>
<reference evidence="4" key="1">
    <citation type="journal article" date="2014" name="Front. Microbiol.">
        <title>High frequency of phylogenetically diverse reductive dehalogenase-homologous genes in deep subseafloor sedimentary metagenomes.</title>
        <authorList>
            <person name="Kawai M."/>
            <person name="Futagami T."/>
            <person name="Toyoda A."/>
            <person name="Takaki Y."/>
            <person name="Nishi S."/>
            <person name="Hori S."/>
            <person name="Arai W."/>
            <person name="Tsubouchi T."/>
            <person name="Morono Y."/>
            <person name="Uchiyama I."/>
            <person name="Ito T."/>
            <person name="Fujiyama A."/>
            <person name="Inagaki F."/>
            <person name="Takami H."/>
        </authorList>
    </citation>
    <scope>NUCLEOTIDE SEQUENCE</scope>
    <source>
        <strain evidence="4">Expedition CK06-06</strain>
    </source>
</reference>
<dbReference type="InterPro" id="IPR012338">
    <property type="entry name" value="Beta-lactam/transpept-like"/>
</dbReference>
<proteinExistence type="predicted"/>